<accession>A0AAD1R3A0</accession>
<name>A0AAD1R3A0_PELCU</name>
<dbReference type="EMBL" id="OW240912">
    <property type="protein sequence ID" value="CAH2222512.1"/>
    <property type="molecule type" value="Genomic_DNA"/>
</dbReference>
<dbReference type="AlphaFoldDB" id="A0AAD1R3A0"/>
<protein>
    <submittedName>
        <fullName evidence="2">Uncharacterized protein</fullName>
    </submittedName>
</protein>
<feature type="region of interest" description="Disordered" evidence="1">
    <location>
        <begin position="107"/>
        <end position="130"/>
    </location>
</feature>
<dbReference type="Proteomes" id="UP001295444">
    <property type="component" value="Chromosome 01"/>
</dbReference>
<proteinExistence type="predicted"/>
<evidence type="ECO:0000313" key="2">
    <source>
        <dbReference type="EMBL" id="CAH2222512.1"/>
    </source>
</evidence>
<gene>
    <name evidence="2" type="ORF">PECUL_23A022205</name>
</gene>
<evidence type="ECO:0000313" key="3">
    <source>
        <dbReference type="Proteomes" id="UP001295444"/>
    </source>
</evidence>
<organism evidence="2 3">
    <name type="scientific">Pelobates cultripes</name>
    <name type="common">Western spadefoot toad</name>
    <dbReference type="NCBI Taxonomy" id="61616"/>
    <lineage>
        <taxon>Eukaryota</taxon>
        <taxon>Metazoa</taxon>
        <taxon>Chordata</taxon>
        <taxon>Craniata</taxon>
        <taxon>Vertebrata</taxon>
        <taxon>Euteleostomi</taxon>
        <taxon>Amphibia</taxon>
        <taxon>Batrachia</taxon>
        <taxon>Anura</taxon>
        <taxon>Pelobatoidea</taxon>
        <taxon>Pelobatidae</taxon>
        <taxon>Pelobates</taxon>
    </lineage>
</organism>
<keyword evidence="3" id="KW-1185">Reference proteome</keyword>
<feature type="region of interest" description="Disordered" evidence="1">
    <location>
        <begin position="1"/>
        <end position="20"/>
    </location>
</feature>
<reference evidence="2" key="1">
    <citation type="submission" date="2022-03" db="EMBL/GenBank/DDBJ databases">
        <authorList>
            <person name="Alioto T."/>
            <person name="Alioto T."/>
            <person name="Gomez Garrido J."/>
        </authorList>
    </citation>
    <scope>NUCLEOTIDE SEQUENCE</scope>
</reference>
<evidence type="ECO:0000256" key="1">
    <source>
        <dbReference type="SAM" id="MobiDB-lite"/>
    </source>
</evidence>
<sequence length="232" mass="25203">MLARSGTDAEATPEQSQGDQVNLRFHVHGDQPTSCEAAELWRLVRKEKQLEEGYRALYWFANQQQVGSETPYSWKGTISAAAAYYGRCLHKSKTLAFLKDIGFGTSKTRGRRNCSPSEESGDRTPEADEADGTVAFVNGELEGWVDDPDPQYPGLEILAAVPPTSQPTPEIGDLIDCRLVLGRHQGRGVSRLSLRERANICGLAVGGSWGTGKFGGCVQLGAQGTHHTGDQR</sequence>